<organism evidence="3 4">
    <name type="scientific">Aspergillus nanangensis</name>
    <dbReference type="NCBI Taxonomy" id="2582783"/>
    <lineage>
        <taxon>Eukaryota</taxon>
        <taxon>Fungi</taxon>
        <taxon>Dikarya</taxon>
        <taxon>Ascomycota</taxon>
        <taxon>Pezizomycotina</taxon>
        <taxon>Eurotiomycetes</taxon>
        <taxon>Eurotiomycetidae</taxon>
        <taxon>Eurotiales</taxon>
        <taxon>Aspergillaceae</taxon>
        <taxon>Aspergillus</taxon>
        <taxon>Aspergillus subgen. Circumdati</taxon>
    </lineage>
</organism>
<evidence type="ECO:0000256" key="2">
    <source>
        <dbReference type="ARBA" id="ARBA00022857"/>
    </source>
</evidence>
<proteinExistence type="inferred from homology"/>
<dbReference type="Pfam" id="PF13561">
    <property type="entry name" value="adh_short_C2"/>
    <property type="match status" value="1"/>
</dbReference>
<dbReference type="EMBL" id="VCAU01000072">
    <property type="protein sequence ID" value="KAF9886744.1"/>
    <property type="molecule type" value="Genomic_DNA"/>
</dbReference>
<comment type="caution">
    <text evidence="3">The sequence shown here is derived from an EMBL/GenBank/DDBJ whole genome shotgun (WGS) entry which is preliminary data.</text>
</comment>
<protein>
    <submittedName>
        <fullName evidence="3">Uncharacterized protein</fullName>
    </submittedName>
</protein>
<name>A0AAD4CHT0_ASPNN</name>
<evidence type="ECO:0000256" key="1">
    <source>
        <dbReference type="ARBA" id="ARBA00006484"/>
    </source>
</evidence>
<gene>
    <name evidence="3" type="ORF">FE257_011121</name>
</gene>
<dbReference type="CDD" id="cd05233">
    <property type="entry name" value="SDR_c"/>
    <property type="match status" value="1"/>
</dbReference>
<sequence>MINARLKLGNPHVSGPYALANLHILSRRYPDISIRGHANPDNASCHLLQNTKCETQPDVKIVLKIMSLSLNGVALVTGAGSSIGRQCALGYATEGVRGILLADLDYATALDAAQESETVATNPAFTAAAIRVDVTDMASVADMINAAMRKFGRVDYYVHCIGMAVATTEQAEIDRVWEANARGTFQCIHAVTSLMEKQPVGGYKWRGQVREAGRGTIITVGAPNSLLYGQTTREEYGILPLVQNAALEHAVHGIRVNAVCPGLVETRTGPGLDANLDPDIIRNLLPMSRTAQPEEIADIVLFLSSPRASYVTGAAWAVDGGMALQIQRASKTAAREHG</sequence>
<dbReference type="PANTHER" id="PTHR42760">
    <property type="entry name" value="SHORT-CHAIN DEHYDROGENASES/REDUCTASES FAMILY MEMBER"/>
    <property type="match status" value="1"/>
</dbReference>
<reference evidence="3" key="1">
    <citation type="journal article" date="2019" name="Beilstein J. Org. Chem.">
        <title>Nanangenines: drimane sesquiterpenoids as the dominant metabolite cohort of a novel Australian fungus, Aspergillus nanangensis.</title>
        <authorList>
            <person name="Lacey H.J."/>
            <person name="Gilchrist C.L.M."/>
            <person name="Crombie A."/>
            <person name="Kalaitzis J.A."/>
            <person name="Vuong D."/>
            <person name="Rutledge P.J."/>
            <person name="Turner P."/>
            <person name="Pitt J.I."/>
            <person name="Lacey E."/>
            <person name="Chooi Y.H."/>
            <person name="Piggott A.M."/>
        </authorList>
    </citation>
    <scope>NUCLEOTIDE SEQUENCE</scope>
    <source>
        <strain evidence="3">MST-FP2251</strain>
    </source>
</reference>
<reference evidence="3" key="2">
    <citation type="submission" date="2020-02" db="EMBL/GenBank/DDBJ databases">
        <authorList>
            <person name="Gilchrist C.L.M."/>
            <person name="Chooi Y.-H."/>
        </authorList>
    </citation>
    <scope>NUCLEOTIDE SEQUENCE</scope>
    <source>
        <strain evidence="3">MST-FP2251</strain>
    </source>
</reference>
<dbReference type="InterPro" id="IPR036291">
    <property type="entry name" value="NAD(P)-bd_dom_sf"/>
</dbReference>
<evidence type="ECO:0000313" key="4">
    <source>
        <dbReference type="Proteomes" id="UP001194746"/>
    </source>
</evidence>
<dbReference type="PRINTS" id="PR00081">
    <property type="entry name" value="GDHRDH"/>
</dbReference>
<accession>A0AAD4CHT0</accession>
<dbReference type="AlphaFoldDB" id="A0AAD4CHT0"/>
<keyword evidence="2" id="KW-0521">NADP</keyword>
<keyword evidence="4" id="KW-1185">Reference proteome</keyword>
<dbReference type="GO" id="GO:0016616">
    <property type="term" value="F:oxidoreductase activity, acting on the CH-OH group of donors, NAD or NADP as acceptor"/>
    <property type="evidence" value="ECO:0007669"/>
    <property type="project" value="TreeGrafter"/>
</dbReference>
<dbReference type="InterPro" id="IPR002347">
    <property type="entry name" value="SDR_fam"/>
</dbReference>
<comment type="similarity">
    <text evidence="1">Belongs to the short-chain dehydrogenases/reductases (SDR) family.</text>
</comment>
<evidence type="ECO:0000313" key="3">
    <source>
        <dbReference type="EMBL" id="KAF9886744.1"/>
    </source>
</evidence>
<dbReference type="Proteomes" id="UP001194746">
    <property type="component" value="Unassembled WGS sequence"/>
</dbReference>
<dbReference type="SUPFAM" id="SSF51735">
    <property type="entry name" value="NAD(P)-binding Rossmann-fold domains"/>
    <property type="match status" value="1"/>
</dbReference>
<dbReference type="Gene3D" id="3.40.50.720">
    <property type="entry name" value="NAD(P)-binding Rossmann-like Domain"/>
    <property type="match status" value="1"/>
</dbReference>